<feature type="compositionally biased region" description="Acidic residues" evidence="11">
    <location>
        <begin position="235"/>
        <end position="258"/>
    </location>
</feature>
<dbReference type="EnsemblMetazoa" id="CPIJ010643-RA">
    <property type="protein sequence ID" value="CPIJ010643-PA"/>
    <property type="gene ID" value="CPIJ010643"/>
</dbReference>
<evidence type="ECO:0000256" key="5">
    <source>
        <dbReference type="ARBA" id="ARBA00022833"/>
    </source>
</evidence>
<evidence type="ECO:0000256" key="1">
    <source>
        <dbReference type="ARBA" id="ARBA00004123"/>
    </source>
</evidence>
<dbReference type="SMART" id="SM00355">
    <property type="entry name" value="ZnF_C2H2"/>
    <property type="match status" value="8"/>
</dbReference>
<dbReference type="GO" id="GO:0008270">
    <property type="term" value="F:zinc ion binding"/>
    <property type="evidence" value="ECO:0007669"/>
    <property type="project" value="UniProtKB-UniRule"/>
</dbReference>
<dbReference type="Proteomes" id="UP000002320">
    <property type="component" value="Unassembled WGS sequence"/>
</dbReference>
<dbReference type="InterPro" id="IPR013087">
    <property type="entry name" value="Znf_C2H2_type"/>
</dbReference>
<dbReference type="GO" id="GO:0000978">
    <property type="term" value="F:RNA polymerase II cis-regulatory region sequence-specific DNA binding"/>
    <property type="evidence" value="ECO:0007669"/>
    <property type="project" value="TreeGrafter"/>
</dbReference>
<accession>B0WTJ3</accession>
<dbReference type="GO" id="GO:0005634">
    <property type="term" value="C:nucleus"/>
    <property type="evidence" value="ECO:0007669"/>
    <property type="project" value="UniProtKB-SubCell"/>
</dbReference>
<dbReference type="FunFam" id="3.30.160.60:FF:000446">
    <property type="entry name" value="Zinc finger protein"/>
    <property type="match status" value="1"/>
</dbReference>
<dbReference type="HOGENOM" id="CLU_002678_94_14_1"/>
<keyword evidence="4 9" id="KW-0863">Zinc-finger</keyword>
<dbReference type="InParanoid" id="B0WTJ3"/>
<dbReference type="EMBL" id="DS232087">
    <property type="protein sequence ID" value="EDS34442.1"/>
    <property type="molecule type" value="Genomic_DNA"/>
</dbReference>
<feature type="domain" description="C2H2-type" evidence="12">
    <location>
        <begin position="313"/>
        <end position="340"/>
    </location>
</feature>
<dbReference type="FunCoup" id="B0WTJ3">
    <property type="interactions" value="471"/>
</dbReference>
<feature type="region of interest" description="Disordered" evidence="11">
    <location>
        <begin position="572"/>
        <end position="599"/>
    </location>
</feature>
<feature type="compositionally biased region" description="Polar residues" evidence="11">
    <location>
        <begin position="580"/>
        <end position="594"/>
    </location>
</feature>
<evidence type="ECO:0000256" key="7">
    <source>
        <dbReference type="ARBA" id="ARBA00023242"/>
    </source>
</evidence>
<evidence type="ECO:0000313" key="15">
    <source>
        <dbReference type="EnsemblMetazoa" id="CPIJ010643-PA"/>
    </source>
</evidence>
<feature type="domain" description="C2H2-type" evidence="12">
    <location>
        <begin position="399"/>
        <end position="422"/>
    </location>
</feature>
<feature type="domain" description="C2H2-type" evidence="12">
    <location>
        <begin position="482"/>
        <end position="510"/>
    </location>
</feature>
<dbReference type="PROSITE" id="PS00028">
    <property type="entry name" value="ZINC_FINGER_C2H2_1"/>
    <property type="match status" value="7"/>
</dbReference>
<evidence type="ECO:0000259" key="12">
    <source>
        <dbReference type="PROSITE" id="PS50157"/>
    </source>
</evidence>
<feature type="domain" description="C2H2-type" evidence="12">
    <location>
        <begin position="371"/>
        <end position="398"/>
    </location>
</feature>
<dbReference type="OrthoDB" id="6077919at2759"/>
<feature type="domain" description="C2H2-type" evidence="12">
    <location>
        <begin position="282"/>
        <end position="310"/>
    </location>
</feature>
<feature type="binding site" evidence="10">
    <location>
        <position position="53"/>
    </location>
    <ligand>
        <name>Zn(2+)</name>
        <dbReference type="ChEBI" id="CHEBI:29105"/>
    </ligand>
</feature>
<feature type="domain" description="ZAD" evidence="13">
    <location>
        <begin position="7"/>
        <end position="77"/>
    </location>
</feature>
<feature type="compositionally biased region" description="Polar residues" evidence="11">
    <location>
        <begin position="516"/>
        <end position="539"/>
    </location>
</feature>
<dbReference type="Pfam" id="PF12874">
    <property type="entry name" value="zf-met"/>
    <property type="match status" value="1"/>
</dbReference>
<evidence type="ECO:0000256" key="9">
    <source>
        <dbReference type="PROSITE-ProRule" id="PRU00042"/>
    </source>
</evidence>
<reference evidence="14" key="1">
    <citation type="submission" date="2007-03" db="EMBL/GenBank/DDBJ databases">
        <title>Annotation of Culex pipiens quinquefasciatus.</title>
        <authorList>
            <consortium name="The Broad Institute Genome Sequencing Platform"/>
            <person name="Atkinson P.W."/>
            <person name="Hemingway J."/>
            <person name="Christensen B.M."/>
            <person name="Higgs S."/>
            <person name="Kodira C."/>
            <person name="Hannick L."/>
            <person name="Megy K."/>
            <person name="O'Leary S."/>
            <person name="Pearson M."/>
            <person name="Haas B.J."/>
            <person name="Mauceli E."/>
            <person name="Wortman J.R."/>
            <person name="Lee N.H."/>
            <person name="Guigo R."/>
            <person name="Stanke M."/>
            <person name="Alvarado L."/>
            <person name="Amedeo P."/>
            <person name="Antoine C.H."/>
            <person name="Arensburger P."/>
            <person name="Bidwell S.L."/>
            <person name="Crawford M."/>
            <person name="Camaro F."/>
            <person name="Devon K."/>
            <person name="Engels R."/>
            <person name="Hammond M."/>
            <person name="Howarth C."/>
            <person name="Koehrsen M."/>
            <person name="Lawson D."/>
            <person name="Montgomery P."/>
            <person name="Nene V."/>
            <person name="Nusbaum C."/>
            <person name="Puiu D."/>
            <person name="Romero-Severson J."/>
            <person name="Severson D.W."/>
            <person name="Shumway M."/>
            <person name="Sisk P."/>
            <person name="Stolte C."/>
            <person name="Zeng Q."/>
            <person name="Eisenstadt E."/>
            <person name="Fraser-Liggett C."/>
            <person name="Strausberg R."/>
            <person name="Galagan J."/>
            <person name="Birren B."/>
            <person name="Collins F.H."/>
        </authorList>
    </citation>
    <scope>NUCLEOTIDE SEQUENCE [LARGE SCALE GENOMIC DNA]</scope>
    <source>
        <strain evidence="14">JHB</strain>
    </source>
</reference>
<keyword evidence="6" id="KW-0238">DNA-binding</keyword>
<name>B0WTJ3_CULQU</name>
<feature type="region of interest" description="Disordered" evidence="11">
    <location>
        <begin position="231"/>
        <end position="276"/>
    </location>
</feature>
<dbReference type="Gene3D" id="3.30.160.60">
    <property type="entry name" value="Classic Zinc Finger"/>
    <property type="match status" value="5"/>
</dbReference>
<feature type="domain" description="C2H2-type" evidence="12">
    <location>
        <begin position="426"/>
        <end position="453"/>
    </location>
</feature>
<keyword evidence="2 10" id="KW-0479">Metal-binding</keyword>
<dbReference type="VEuPathDB" id="VectorBase:CPIJ010643"/>
<proteinExistence type="inferred from homology"/>
<dbReference type="FunFam" id="3.30.160.60:FF:002290">
    <property type="entry name" value="Weckle, isoform B"/>
    <property type="match status" value="1"/>
</dbReference>
<organism>
    <name type="scientific">Culex quinquefasciatus</name>
    <name type="common">Southern house mosquito</name>
    <name type="synonym">Culex pungens</name>
    <dbReference type="NCBI Taxonomy" id="7176"/>
    <lineage>
        <taxon>Eukaryota</taxon>
        <taxon>Metazoa</taxon>
        <taxon>Ecdysozoa</taxon>
        <taxon>Arthropoda</taxon>
        <taxon>Hexapoda</taxon>
        <taxon>Insecta</taxon>
        <taxon>Pterygota</taxon>
        <taxon>Neoptera</taxon>
        <taxon>Endopterygota</taxon>
        <taxon>Diptera</taxon>
        <taxon>Nematocera</taxon>
        <taxon>Culicoidea</taxon>
        <taxon>Culicidae</taxon>
        <taxon>Culicinae</taxon>
        <taxon>Culicini</taxon>
        <taxon>Culex</taxon>
        <taxon>Culex</taxon>
    </lineage>
</organism>
<protein>
    <submittedName>
        <fullName evidence="14 15">Uncharacterized protein</fullName>
    </submittedName>
</protein>
<feature type="binding site" evidence="10">
    <location>
        <position position="50"/>
    </location>
    <ligand>
        <name>Zn(2+)</name>
        <dbReference type="ChEBI" id="CHEBI:29105"/>
    </ligand>
</feature>
<keyword evidence="5 10" id="KW-0862">Zinc</keyword>
<keyword evidence="7" id="KW-0539">Nucleus</keyword>
<dbReference type="SUPFAM" id="SSF57667">
    <property type="entry name" value="beta-beta-alpha zinc fingers"/>
    <property type="match status" value="4"/>
</dbReference>
<evidence type="ECO:0000313" key="16">
    <source>
        <dbReference type="Proteomes" id="UP000002320"/>
    </source>
</evidence>
<dbReference type="OMA" id="HEQYMHL"/>
<feature type="domain" description="C2H2-type" evidence="12">
    <location>
        <begin position="454"/>
        <end position="481"/>
    </location>
</feature>
<dbReference type="InterPro" id="IPR036236">
    <property type="entry name" value="Znf_C2H2_sf"/>
</dbReference>
<gene>
    <name evidence="15" type="primary">6042980</name>
    <name evidence="14" type="ORF">CpipJ_CPIJ010643</name>
</gene>
<keyword evidence="16" id="KW-1185">Reference proteome</keyword>
<dbReference type="PROSITE" id="PS51915">
    <property type="entry name" value="ZAD"/>
    <property type="match status" value="1"/>
</dbReference>
<feature type="binding site" evidence="10">
    <location>
        <position position="12"/>
    </location>
    <ligand>
        <name>Zn(2+)</name>
        <dbReference type="ChEBI" id="CHEBI:29105"/>
    </ligand>
</feature>
<dbReference type="SMART" id="SM00868">
    <property type="entry name" value="zf-AD"/>
    <property type="match status" value="1"/>
</dbReference>
<keyword evidence="3" id="KW-0677">Repeat</keyword>
<dbReference type="FunFam" id="3.30.160.60:FF:000634">
    <property type="entry name" value="Zinc finger X-chromosomal protein"/>
    <property type="match status" value="1"/>
</dbReference>
<dbReference type="PANTHER" id="PTHR24388">
    <property type="entry name" value="ZINC FINGER PROTEIN"/>
    <property type="match status" value="1"/>
</dbReference>
<evidence type="ECO:0000256" key="3">
    <source>
        <dbReference type="ARBA" id="ARBA00022737"/>
    </source>
</evidence>
<evidence type="ECO:0000313" key="14">
    <source>
        <dbReference type="EMBL" id="EDS34442.1"/>
    </source>
</evidence>
<feature type="region of interest" description="Disordered" evidence="11">
    <location>
        <begin position="513"/>
        <end position="549"/>
    </location>
</feature>
<dbReference type="GO" id="GO:0000981">
    <property type="term" value="F:DNA-binding transcription factor activity, RNA polymerase II-specific"/>
    <property type="evidence" value="ECO:0007669"/>
    <property type="project" value="TreeGrafter"/>
</dbReference>
<dbReference type="Gene3D" id="3.40.1800.20">
    <property type="match status" value="1"/>
</dbReference>
<evidence type="ECO:0000256" key="11">
    <source>
        <dbReference type="SAM" id="MobiDB-lite"/>
    </source>
</evidence>
<comment type="similarity">
    <text evidence="8">Belongs to the snail C2H2-type zinc-finger protein family.</text>
</comment>
<dbReference type="InterPro" id="IPR050527">
    <property type="entry name" value="Snail/Krueppel_Znf"/>
</dbReference>
<sequence length="636" mass="71385">MLSNWRSWCRLCANECAVYKLESLDELNEITMRHFHFSLQELADVCNCICEECYNFVNKLERFKERCLQTSKMLSEFCASSASDDAELLDSDIQDLRFRFLSDSILAAVEEADSQDVKGFTVSSAVEGEAAVDGTQPSCLASDQEGGVDVGELTEPELVQLKIEKVANTKKRKSADRLVSNIDESVKESDSVLTRLTVDEFGEFKVDDTLMSNEPEEFDAYDNDYLAEEKPELGSDPEEEELDEEEEEEEEEEEDEEQEKPKPTVAKARSKAHYKSDQQQRVRCEECDKSYASRQMYVLHLQSKHPDSPELRFQCGICPKRFSSEKKTKQHEAVHLPSDQKMVHPCNYCDKNKLVNVQAHIKAVHIGERPYVCEECGKAFGTKGALKEHQVTHSDEKPFQCSHCPKKFKNLPRLKTHEDIHTDTLYVCPHCGLQLNTKRTLKMHMVVHSDQKKFKCQYCGNEYKRSKALKNHLILHTGLRPYQCPFCEKTFANGSNCRSHKKKAHPKELAALEASGGQSRATNIPKLNQLQPKSATSTADPEEPSAIPLTPEEQLVLTRGVRLVTAYFHSTPSEPPPLNVLSSTAQTTSTTGIKSESDCLPGVEGGEAGVVIAQVGESMQDLVGLPPLQLISSGNL</sequence>
<evidence type="ECO:0000256" key="6">
    <source>
        <dbReference type="ARBA" id="ARBA00023125"/>
    </source>
</evidence>
<evidence type="ECO:0000256" key="2">
    <source>
        <dbReference type="ARBA" id="ARBA00022723"/>
    </source>
</evidence>
<dbReference type="PANTHER" id="PTHR24388:SF54">
    <property type="entry name" value="PROTEIN ESCARGOT"/>
    <property type="match status" value="1"/>
</dbReference>
<dbReference type="eggNOG" id="KOG1721">
    <property type="taxonomic scope" value="Eukaryota"/>
</dbReference>
<dbReference type="PROSITE" id="PS50157">
    <property type="entry name" value="ZINC_FINGER_C2H2_2"/>
    <property type="match status" value="7"/>
</dbReference>
<dbReference type="Pfam" id="PF00096">
    <property type="entry name" value="zf-C2H2"/>
    <property type="match status" value="4"/>
</dbReference>
<evidence type="ECO:0000256" key="10">
    <source>
        <dbReference type="PROSITE-ProRule" id="PRU01263"/>
    </source>
</evidence>
<feature type="binding site" evidence="10">
    <location>
        <position position="9"/>
    </location>
    <ligand>
        <name>Zn(2+)</name>
        <dbReference type="ChEBI" id="CHEBI:29105"/>
    </ligand>
</feature>
<comment type="subcellular location">
    <subcellularLocation>
        <location evidence="1">Nucleus</location>
    </subcellularLocation>
</comment>
<dbReference type="InterPro" id="IPR012934">
    <property type="entry name" value="Znf_AD"/>
</dbReference>
<reference evidence="15" key="2">
    <citation type="submission" date="2021-02" db="UniProtKB">
        <authorList>
            <consortium name="EnsemblMetazoa"/>
        </authorList>
    </citation>
    <scope>IDENTIFICATION</scope>
    <source>
        <strain evidence="15">JHB</strain>
    </source>
</reference>
<dbReference type="AlphaFoldDB" id="B0WTJ3"/>
<evidence type="ECO:0000259" key="13">
    <source>
        <dbReference type="PROSITE" id="PS51915"/>
    </source>
</evidence>
<dbReference type="VEuPathDB" id="VectorBase:CQUJHB001067"/>
<dbReference type="KEGG" id="cqu:CpipJ_CPIJ010643"/>
<evidence type="ECO:0000256" key="4">
    <source>
        <dbReference type="ARBA" id="ARBA00022771"/>
    </source>
</evidence>
<evidence type="ECO:0000256" key="8">
    <source>
        <dbReference type="ARBA" id="ARBA00037948"/>
    </source>
</evidence>